<protein>
    <submittedName>
        <fullName evidence="2">TIM barrel protein</fullName>
    </submittedName>
</protein>
<evidence type="ECO:0000259" key="1">
    <source>
        <dbReference type="Pfam" id="PF01261"/>
    </source>
</evidence>
<dbReference type="RefSeq" id="WP_262394973.1">
    <property type="nucleotide sequence ID" value="NZ_JACRTD010000004.1"/>
</dbReference>
<feature type="domain" description="Xylose isomerase-like TIM barrel" evidence="1">
    <location>
        <begin position="28"/>
        <end position="279"/>
    </location>
</feature>
<dbReference type="PANTHER" id="PTHR12110">
    <property type="entry name" value="HYDROXYPYRUVATE ISOMERASE"/>
    <property type="match status" value="1"/>
</dbReference>
<keyword evidence="3" id="KW-1185">Reference proteome</keyword>
<comment type="caution">
    <text evidence="2">The sequence shown here is derived from an EMBL/GenBank/DDBJ whole genome shotgun (WGS) entry which is preliminary data.</text>
</comment>
<dbReference type="Proteomes" id="UP000623678">
    <property type="component" value="Unassembled WGS sequence"/>
</dbReference>
<dbReference type="AlphaFoldDB" id="A0A926EMP9"/>
<dbReference type="InterPro" id="IPR013022">
    <property type="entry name" value="Xyl_isomerase-like_TIM-brl"/>
</dbReference>
<sequence>MKKLKFDQFGVMTVHFVQYSWEYTLDSIAGNGFKNVDFWGGAPHYCEAMRSEKDRFAYIRKMRKAMEDRGLKMSMFTPEQMCLYPVNIAAKEDYIRERSVKTMMGYLEDTIEFGAPAMFLLAGWGYQDEPVEEAWDRSVESLHKIARRAEELGVNIVMEQLQPYESIITYNSETLCKIFEAINSPRLSGCVDCIAMAAGGETVEDYYKKFGNIVHAHLADGFPTGHLCPGDGENPLHDYLQSFANHDYKGSITMEINNEVYFQDPDASVVKARKFLENCPVVEF</sequence>
<dbReference type="PANTHER" id="PTHR12110:SF21">
    <property type="entry name" value="XYLOSE ISOMERASE-LIKE TIM BARREL DOMAIN-CONTAINING PROTEIN"/>
    <property type="match status" value="1"/>
</dbReference>
<dbReference type="EMBL" id="JACRTD010000004">
    <property type="protein sequence ID" value="MBC8585185.1"/>
    <property type="molecule type" value="Genomic_DNA"/>
</dbReference>
<proteinExistence type="predicted"/>
<gene>
    <name evidence="2" type="ORF">H8705_06270</name>
</gene>
<evidence type="ECO:0000313" key="3">
    <source>
        <dbReference type="Proteomes" id="UP000623678"/>
    </source>
</evidence>
<dbReference type="Gene3D" id="3.20.20.150">
    <property type="entry name" value="Divalent-metal-dependent TIM barrel enzymes"/>
    <property type="match status" value="1"/>
</dbReference>
<accession>A0A926EMP9</accession>
<dbReference type="Pfam" id="PF01261">
    <property type="entry name" value="AP_endonuc_2"/>
    <property type="match status" value="1"/>
</dbReference>
<dbReference type="InterPro" id="IPR050312">
    <property type="entry name" value="IolE/XylAMocC-like"/>
</dbReference>
<dbReference type="SUPFAM" id="SSF51658">
    <property type="entry name" value="Xylose isomerase-like"/>
    <property type="match status" value="1"/>
</dbReference>
<evidence type="ECO:0000313" key="2">
    <source>
        <dbReference type="EMBL" id="MBC8585185.1"/>
    </source>
</evidence>
<dbReference type="InterPro" id="IPR036237">
    <property type="entry name" value="Xyl_isomerase-like_sf"/>
</dbReference>
<reference evidence="2" key="1">
    <citation type="submission" date="2020-08" db="EMBL/GenBank/DDBJ databases">
        <title>Genome public.</title>
        <authorList>
            <person name="Liu C."/>
            <person name="Sun Q."/>
        </authorList>
    </citation>
    <scope>NUCLEOTIDE SEQUENCE</scope>
    <source>
        <strain evidence="2">NSJ-64</strain>
    </source>
</reference>
<name>A0A926EMP9_9FIRM</name>
<organism evidence="2 3">
    <name type="scientific">Youxingia wuxianensis</name>
    <dbReference type="NCBI Taxonomy" id="2763678"/>
    <lineage>
        <taxon>Bacteria</taxon>
        <taxon>Bacillati</taxon>
        <taxon>Bacillota</taxon>
        <taxon>Clostridia</taxon>
        <taxon>Eubacteriales</taxon>
        <taxon>Oscillospiraceae</taxon>
        <taxon>Youxingia</taxon>
    </lineage>
</organism>